<evidence type="ECO:0000313" key="1">
    <source>
        <dbReference type="Proteomes" id="UP000036681"/>
    </source>
</evidence>
<evidence type="ECO:0000313" key="2">
    <source>
        <dbReference type="WBParaSite" id="ALUE_0000267501-mRNA-1"/>
    </source>
</evidence>
<reference evidence="2" key="1">
    <citation type="submission" date="2017-02" db="UniProtKB">
        <authorList>
            <consortium name="WormBaseParasite"/>
        </authorList>
    </citation>
    <scope>IDENTIFICATION</scope>
</reference>
<dbReference type="AlphaFoldDB" id="A0A0M3HMD0"/>
<dbReference type="WBParaSite" id="ALUE_0000267501-mRNA-1">
    <property type="protein sequence ID" value="ALUE_0000267501-mRNA-1"/>
    <property type="gene ID" value="ALUE_0000267501"/>
</dbReference>
<protein>
    <submittedName>
        <fullName evidence="2">Uncharacterized protein</fullName>
    </submittedName>
</protein>
<proteinExistence type="predicted"/>
<sequence length="67" mass="7486">MMILVYSKEACEILRSVIMCGARRCSKEMNGCAMACANYDTLSAIETAKSDSFALLSIRQKNFADFY</sequence>
<organism evidence="1 2">
    <name type="scientific">Ascaris lumbricoides</name>
    <name type="common">Giant roundworm</name>
    <dbReference type="NCBI Taxonomy" id="6252"/>
    <lineage>
        <taxon>Eukaryota</taxon>
        <taxon>Metazoa</taxon>
        <taxon>Ecdysozoa</taxon>
        <taxon>Nematoda</taxon>
        <taxon>Chromadorea</taxon>
        <taxon>Rhabditida</taxon>
        <taxon>Spirurina</taxon>
        <taxon>Ascaridomorpha</taxon>
        <taxon>Ascaridoidea</taxon>
        <taxon>Ascarididae</taxon>
        <taxon>Ascaris</taxon>
    </lineage>
</organism>
<accession>A0A0M3HMD0</accession>
<dbReference type="Proteomes" id="UP000036681">
    <property type="component" value="Unplaced"/>
</dbReference>
<name>A0A0M3HMD0_ASCLU</name>
<keyword evidence="1" id="KW-1185">Reference proteome</keyword>